<evidence type="ECO:0000259" key="4">
    <source>
        <dbReference type="PROSITE" id="PS50069"/>
    </source>
</evidence>
<evidence type="ECO:0000256" key="3">
    <source>
        <dbReference type="RuleBase" id="RU003829"/>
    </source>
</evidence>
<reference evidence="5 6" key="1">
    <citation type="journal article" date="2006" name="Nature">
        <title>Global trends of whole-genome duplications revealed by the ciliate Paramecium tetraurelia.</title>
        <authorList>
            <consortium name="Genoscope"/>
            <person name="Aury J.-M."/>
            <person name="Jaillon O."/>
            <person name="Duret L."/>
            <person name="Noel B."/>
            <person name="Jubin C."/>
            <person name="Porcel B.M."/>
            <person name="Segurens B."/>
            <person name="Daubin V."/>
            <person name="Anthouard V."/>
            <person name="Aiach N."/>
            <person name="Arnaiz O."/>
            <person name="Billaut A."/>
            <person name="Beisson J."/>
            <person name="Blanc I."/>
            <person name="Bouhouche K."/>
            <person name="Camara F."/>
            <person name="Duharcourt S."/>
            <person name="Guigo R."/>
            <person name="Gogendeau D."/>
            <person name="Katinka M."/>
            <person name="Keller A.-M."/>
            <person name="Kissmehl R."/>
            <person name="Klotz C."/>
            <person name="Koll F."/>
            <person name="Le Moue A."/>
            <person name="Lepere C."/>
            <person name="Malinsky S."/>
            <person name="Nowacki M."/>
            <person name="Nowak J.K."/>
            <person name="Plattner H."/>
            <person name="Poulain J."/>
            <person name="Ruiz F."/>
            <person name="Serrano V."/>
            <person name="Zagulski M."/>
            <person name="Dessen P."/>
            <person name="Betermier M."/>
            <person name="Weissenbach J."/>
            <person name="Scarpelli C."/>
            <person name="Schachter V."/>
            <person name="Sperling L."/>
            <person name="Meyer E."/>
            <person name="Cohen J."/>
            <person name="Wincker P."/>
        </authorList>
    </citation>
    <scope>NUCLEOTIDE SEQUENCE [LARGE SCALE GENOMIC DNA]</scope>
    <source>
        <strain evidence="5 6">Stock d4-2</strain>
    </source>
</reference>
<keyword evidence="6" id="KW-1185">Reference proteome</keyword>
<evidence type="ECO:0000256" key="1">
    <source>
        <dbReference type="ARBA" id="ARBA00006019"/>
    </source>
</evidence>
<dbReference type="InterPro" id="IPR036390">
    <property type="entry name" value="WH_DNA-bd_sf"/>
</dbReference>
<evidence type="ECO:0000313" key="6">
    <source>
        <dbReference type="Proteomes" id="UP000000600"/>
    </source>
</evidence>
<dbReference type="InterPro" id="IPR016158">
    <property type="entry name" value="Cullin_homology"/>
</dbReference>
<sequence length="767" mass="90771">MENLIIFDQLKYQVNIKINKQKIARMLPSKTSLYENIEEACTNILEKNIDVSLQQKSKINREIDEYIKNQNNDQQQQEAKMFIKVALDCIKKHYAKNILPKFQDKYKDALYHVETFLQIHTTFVKSMKSFKFLLYQAAQNLEQESIPGFYSSLFDNIFVQELQMVFKSVLFKCVVDMIKTACEEEQKQLKISDLLYKFGNVMSQLQKSTEELLDFKIEQEFKQKIFDYFEEKYQQNYKSWHQSLNTQMYLRKVQQQKEINEKVLKFGDKTILEQVNRILNSHLLTYYKPYLLADTNPNNFEHLLNEFHKEPVLQLQNLKLIGDLYGSLDDHYDQITTNFKNIITQEGQAIMQKKNHQIVETNQDQIFSDPAFIGQFYSLYQKYSLLIESCFAQKSDFIMALNNAFESFINLPIGNHEFADYLVTFIGEQIELLRNSPKNATKSPEQIVKLFVFINQKARFLKLYKISLAQRLIKYQRQVEAKKNKQACTIEMNIVEEMEKKCGAQDLESLKIMIKDFQKTENEVTKIQEEKGLYKLQIQPPIIINKQHWPEIDEIQLNLQSEIITQQKEIIAKRQQQKTLIWLDLISYVEIQSTEKALTFNLSVPQAVILLLYQYRNDILDVNRISSLTGLKEQYVIHNCKMMKDAKILDEQIVNDQICYQFNENLTKQKKGKSKKIVTETYFPQNQVEQVVSVYDKDLAIEAAIVKIMKKQKEMQFSDLVIQVQGHMKKNQNVEIPFAQIKQMIERLQRNEYLERDANNMQLIKYK</sequence>
<evidence type="ECO:0000256" key="2">
    <source>
        <dbReference type="PROSITE-ProRule" id="PRU00330"/>
    </source>
</evidence>
<accession>A0BLH1</accession>
<name>A0BLH1_PARTE</name>
<proteinExistence type="inferred from homology"/>
<dbReference type="InParanoid" id="A0BLH1"/>
<dbReference type="GO" id="GO:0031625">
    <property type="term" value="F:ubiquitin protein ligase binding"/>
    <property type="evidence" value="ECO:0000318"/>
    <property type="project" value="GO_Central"/>
</dbReference>
<dbReference type="PANTHER" id="PTHR11932">
    <property type="entry name" value="CULLIN"/>
    <property type="match status" value="1"/>
</dbReference>
<dbReference type="HOGENOM" id="CLU_369001_0_0_1"/>
<dbReference type="Pfam" id="PF10557">
    <property type="entry name" value="Cullin_Nedd8"/>
    <property type="match status" value="1"/>
</dbReference>
<dbReference type="InterPro" id="IPR001373">
    <property type="entry name" value="Cullin_N"/>
</dbReference>
<dbReference type="InterPro" id="IPR045093">
    <property type="entry name" value="Cullin"/>
</dbReference>
<feature type="domain" description="Cullin family profile" evidence="4">
    <location>
        <begin position="417"/>
        <end position="644"/>
    </location>
</feature>
<dbReference type="GeneID" id="5012570"/>
<dbReference type="SUPFAM" id="SSF75632">
    <property type="entry name" value="Cullin homology domain"/>
    <property type="match status" value="1"/>
</dbReference>
<dbReference type="AlphaFoldDB" id="A0BLH1"/>
<dbReference type="PROSITE" id="PS50069">
    <property type="entry name" value="CULLIN_2"/>
    <property type="match status" value="1"/>
</dbReference>
<dbReference type="RefSeq" id="XP_001426786.1">
    <property type="nucleotide sequence ID" value="XM_001426749.1"/>
</dbReference>
<dbReference type="OMA" id="NHEFADY"/>
<dbReference type="InterPro" id="IPR016159">
    <property type="entry name" value="Cullin_repeat-like_dom_sf"/>
</dbReference>
<dbReference type="SUPFAM" id="SSF46785">
    <property type="entry name" value="Winged helix' DNA-binding domain"/>
    <property type="match status" value="1"/>
</dbReference>
<dbReference type="eggNOG" id="KOG2166">
    <property type="taxonomic scope" value="Eukaryota"/>
</dbReference>
<dbReference type="InterPro" id="IPR036317">
    <property type="entry name" value="Cullin_homology_sf"/>
</dbReference>
<dbReference type="InterPro" id="IPR036388">
    <property type="entry name" value="WH-like_DNA-bd_sf"/>
</dbReference>
<dbReference type="InterPro" id="IPR059120">
    <property type="entry name" value="Cullin-like_AB"/>
</dbReference>
<dbReference type="Gene3D" id="1.10.10.10">
    <property type="entry name" value="Winged helix-like DNA-binding domain superfamily/Winged helix DNA-binding domain"/>
    <property type="match status" value="1"/>
</dbReference>
<dbReference type="Pfam" id="PF00888">
    <property type="entry name" value="Cullin"/>
    <property type="match status" value="1"/>
</dbReference>
<gene>
    <name evidence="5" type="ORF">GSPATT00030021001</name>
</gene>
<dbReference type="OrthoDB" id="27073at2759"/>
<protein>
    <recommendedName>
        <fullName evidence="4">Cullin family profile domain-containing protein</fullName>
    </recommendedName>
</protein>
<dbReference type="STRING" id="5888.A0BLH1"/>
<dbReference type="GO" id="GO:0031461">
    <property type="term" value="C:cullin-RING ubiquitin ligase complex"/>
    <property type="evidence" value="ECO:0000318"/>
    <property type="project" value="GO_Central"/>
</dbReference>
<dbReference type="SUPFAM" id="SSF74788">
    <property type="entry name" value="Cullin repeat-like"/>
    <property type="match status" value="1"/>
</dbReference>
<dbReference type="SMART" id="SM00884">
    <property type="entry name" value="Cullin_Nedd8"/>
    <property type="match status" value="1"/>
</dbReference>
<dbReference type="KEGG" id="ptm:GSPATT00030021001"/>
<dbReference type="Pfam" id="PF26557">
    <property type="entry name" value="Cullin_AB"/>
    <property type="match status" value="1"/>
</dbReference>
<comment type="similarity">
    <text evidence="1 2 3">Belongs to the cullin family.</text>
</comment>
<evidence type="ECO:0000313" key="5">
    <source>
        <dbReference type="EMBL" id="CAK59388.1"/>
    </source>
</evidence>
<dbReference type="GO" id="GO:0016567">
    <property type="term" value="P:protein ubiquitination"/>
    <property type="evidence" value="ECO:0000318"/>
    <property type="project" value="GO_Central"/>
</dbReference>
<dbReference type="EMBL" id="CT868002">
    <property type="protein sequence ID" value="CAK59388.1"/>
    <property type="molecule type" value="Genomic_DNA"/>
</dbReference>
<organism evidence="5 6">
    <name type="scientific">Paramecium tetraurelia</name>
    <dbReference type="NCBI Taxonomy" id="5888"/>
    <lineage>
        <taxon>Eukaryota</taxon>
        <taxon>Sar</taxon>
        <taxon>Alveolata</taxon>
        <taxon>Ciliophora</taxon>
        <taxon>Intramacronucleata</taxon>
        <taxon>Oligohymenophorea</taxon>
        <taxon>Peniculida</taxon>
        <taxon>Parameciidae</taxon>
        <taxon>Paramecium</taxon>
    </lineage>
</organism>
<dbReference type="InterPro" id="IPR019559">
    <property type="entry name" value="Cullin_neddylation_domain"/>
</dbReference>
<dbReference type="Proteomes" id="UP000000600">
    <property type="component" value="Unassembled WGS sequence"/>
</dbReference>
<dbReference type="Gene3D" id="1.20.1310.10">
    <property type="entry name" value="Cullin Repeats"/>
    <property type="match status" value="2"/>
</dbReference>
<dbReference type="GO" id="GO:0006511">
    <property type="term" value="P:ubiquitin-dependent protein catabolic process"/>
    <property type="evidence" value="ECO:0007669"/>
    <property type="project" value="InterPro"/>
</dbReference>